<accession>A0A4P7NPU1</accession>
<feature type="compositionally biased region" description="Low complexity" evidence="1">
    <location>
        <begin position="73"/>
        <end position="93"/>
    </location>
</feature>
<dbReference type="AlphaFoldDB" id="A0A4P7NPU1"/>
<reference evidence="2 3" key="1">
    <citation type="journal article" date="2019" name="Mol. Biol. Evol.">
        <title>Blast fungal genomes show frequent chromosomal changes, gene gains and losses, and effector gene turnover.</title>
        <authorList>
            <person name="Gomez Luciano L.B."/>
            <person name="Jason Tsai I."/>
            <person name="Chuma I."/>
            <person name="Tosa Y."/>
            <person name="Chen Y.H."/>
            <person name="Li J.Y."/>
            <person name="Li M.Y."/>
            <person name="Jade Lu M.Y."/>
            <person name="Nakayashiki H."/>
            <person name="Li W.H."/>
        </authorList>
    </citation>
    <scope>NUCLEOTIDE SEQUENCE [LARGE SCALE GENOMIC DNA]</scope>
    <source>
        <strain evidence="2">MZ5-1-6</strain>
    </source>
</reference>
<gene>
    <name evidence="2" type="ORF">PoMZ_05945</name>
</gene>
<dbReference type="Proteomes" id="UP000294847">
    <property type="component" value="Chromosome 6"/>
</dbReference>
<evidence type="ECO:0000256" key="1">
    <source>
        <dbReference type="SAM" id="MobiDB-lite"/>
    </source>
</evidence>
<proteinExistence type="predicted"/>
<dbReference type="EMBL" id="CP034209">
    <property type="protein sequence ID" value="QBZ64250.1"/>
    <property type="molecule type" value="Genomic_DNA"/>
</dbReference>
<feature type="region of interest" description="Disordered" evidence="1">
    <location>
        <begin position="59"/>
        <end position="93"/>
    </location>
</feature>
<protein>
    <submittedName>
        <fullName evidence="2">Uncharacterized protein</fullName>
    </submittedName>
</protein>
<evidence type="ECO:0000313" key="2">
    <source>
        <dbReference type="EMBL" id="QBZ64250.1"/>
    </source>
</evidence>
<sequence>MGLFEDIGVHVVACTMPLRMMLYDVLPDLESLSPDWPLGAIGASRPQLIASTHSRLNLRTSTPTSIGRRPSNARTASRLSSRPRTTTPSITKRSIPRIECSLRTLSAIPSRRISQTRWCRRK</sequence>
<name>A0A4P7NPU1_PYROR</name>
<evidence type="ECO:0000313" key="3">
    <source>
        <dbReference type="Proteomes" id="UP000294847"/>
    </source>
</evidence>
<organism evidence="2 3">
    <name type="scientific">Pyricularia oryzae</name>
    <name type="common">Rice blast fungus</name>
    <name type="synonym">Magnaporthe oryzae</name>
    <dbReference type="NCBI Taxonomy" id="318829"/>
    <lineage>
        <taxon>Eukaryota</taxon>
        <taxon>Fungi</taxon>
        <taxon>Dikarya</taxon>
        <taxon>Ascomycota</taxon>
        <taxon>Pezizomycotina</taxon>
        <taxon>Sordariomycetes</taxon>
        <taxon>Sordariomycetidae</taxon>
        <taxon>Magnaporthales</taxon>
        <taxon>Pyriculariaceae</taxon>
        <taxon>Pyricularia</taxon>
    </lineage>
</organism>